<dbReference type="Proteomes" id="UP000324222">
    <property type="component" value="Unassembled WGS sequence"/>
</dbReference>
<comment type="caution">
    <text evidence="2">The sequence shown here is derived from an EMBL/GenBank/DDBJ whole genome shotgun (WGS) entry which is preliminary data.</text>
</comment>
<feature type="region of interest" description="Disordered" evidence="1">
    <location>
        <begin position="1"/>
        <end position="21"/>
    </location>
</feature>
<evidence type="ECO:0000313" key="3">
    <source>
        <dbReference type="Proteomes" id="UP000324222"/>
    </source>
</evidence>
<dbReference type="EMBL" id="VSRR010056584">
    <property type="protein sequence ID" value="MPC81317.1"/>
    <property type="molecule type" value="Genomic_DNA"/>
</dbReference>
<proteinExistence type="predicted"/>
<organism evidence="2 3">
    <name type="scientific">Portunus trituberculatus</name>
    <name type="common">Swimming crab</name>
    <name type="synonym">Neptunus trituberculatus</name>
    <dbReference type="NCBI Taxonomy" id="210409"/>
    <lineage>
        <taxon>Eukaryota</taxon>
        <taxon>Metazoa</taxon>
        <taxon>Ecdysozoa</taxon>
        <taxon>Arthropoda</taxon>
        <taxon>Crustacea</taxon>
        <taxon>Multicrustacea</taxon>
        <taxon>Malacostraca</taxon>
        <taxon>Eumalacostraca</taxon>
        <taxon>Eucarida</taxon>
        <taxon>Decapoda</taxon>
        <taxon>Pleocyemata</taxon>
        <taxon>Brachyura</taxon>
        <taxon>Eubrachyura</taxon>
        <taxon>Portunoidea</taxon>
        <taxon>Portunidae</taxon>
        <taxon>Portuninae</taxon>
        <taxon>Portunus</taxon>
    </lineage>
</organism>
<evidence type="ECO:0000313" key="2">
    <source>
        <dbReference type="EMBL" id="MPC81317.1"/>
    </source>
</evidence>
<sequence length="110" mass="12564">MDNRVPQKNPQGNFASLPFSSTSDNIVCTMGKSVTLRKTTDIQTDRDQHIFVAQRSQSKTKDPTKNFCWKDVLFAMMSGAMKLDFDWRVPWIFVQQMPGTTGIAYVPSWL</sequence>
<evidence type="ECO:0000256" key="1">
    <source>
        <dbReference type="SAM" id="MobiDB-lite"/>
    </source>
</evidence>
<accession>A0A5B7IID0</accession>
<name>A0A5B7IID0_PORTR</name>
<gene>
    <name evidence="2" type="ORF">E2C01_075924</name>
</gene>
<keyword evidence="3" id="KW-1185">Reference proteome</keyword>
<reference evidence="2 3" key="1">
    <citation type="submission" date="2019-05" db="EMBL/GenBank/DDBJ databases">
        <title>Another draft genome of Portunus trituberculatus and its Hox gene families provides insights of decapod evolution.</title>
        <authorList>
            <person name="Jeong J.-H."/>
            <person name="Song I."/>
            <person name="Kim S."/>
            <person name="Choi T."/>
            <person name="Kim D."/>
            <person name="Ryu S."/>
            <person name="Kim W."/>
        </authorList>
    </citation>
    <scope>NUCLEOTIDE SEQUENCE [LARGE SCALE GENOMIC DNA]</scope>
    <source>
        <tissue evidence="2">Muscle</tissue>
    </source>
</reference>
<dbReference type="AlphaFoldDB" id="A0A5B7IID0"/>
<protein>
    <submittedName>
        <fullName evidence="2">Uncharacterized protein</fullName>
    </submittedName>
</protein>